<keyword evidence="3" id="KW-1185">Reference proteome</keyword>
<name>A0A975GHT7_9BACT</name>
<dbReference type="KEGG" id="dli:dnl_33820"/>
<dbReference type="Pfam" id="PF02589">
    <property type="entry name" value="LUD_dom"/>
    <property type="match status" value="1"/>
</dbReference>
<evidence type="ECO:0000313" key="2">
    <source>
        <dbReference type="EMBL" id="QTA81058.1"/>
    </source>
</evidence>
<dbReference type="AlphaFoldDB" id="A0A975GHT7"/>
<dbReference type="RefSeq" id="WP_207687129.1">
    <property type="nucleotide sequence ID" value="NZ_CP061799.1"/>
</dbReference>
<dbReference type="PANTHER" id="PTHR36179">
    <property type="entry name" value="LUD_DOM DOMAIN-CONTAINING PROTEIN"/>
    <property type="match status" value="1"/>
</dbReference>
<dbReference type="SUPFAM" id="SSF100950">
    <property type="entry name" value="NagB/RpiA/CoA transferase-like"/>
    <property type="match status" value="1"/>
</dbReference>
<dbReference type="Proteomes" id="UP000663720">
    <property type="component" value="Chromosome"/>
</dbReference>
<sequence length="217" mass="24384">MDNSIDNFWKIRLQDVKQALENNNFEVFIADNAQQAKDMVLNDIIPKLKPETISWGGSMTFIDSGIYNEIMAQKDISIIDTTAKDAAHEEKLERRRQALLVDLFFTGTNAITENGYLVNLDMIGNRVAALTFGPKNVVVLAGRNKIVPDLEDAMVRIKNYAAPANVMRLDMKTPCIKTGRCQDCKSSGRICNNWTINEKSFPKGRTKVILINQDMGI</sequence>
<feature type="domain" description="LUD" evidence="1">
    <location>
        <begin position="14"/>
        <end position="211"/>
    </location>
</feature>
<accession>A0A975GHT7</accession>
<protein>
    <submittedName>
        <fullName evidence="2">LUD domain-containing protein</fullName>
    </submittedName>
</protein>
<dbReference type="InterPro" id="IPR024185">
    <property type="entry name" value="FTHF_cligase-like_sf"/>
</dbReference>
<dbReference type="InterPro" id="IPR037171">
    <property type="entry name" value="NagB/RpiA_transferase-like"/>
</dbReference>
<dbReference type="PIRSF" id="PIRSF020269">
    <property type="entry name" value="DUF1121"/>
    <property type="match status" value="1"/>
</dbReference>
<reference evidence="2" key="1">
    <citation type="journal article" date="2021" name="Microb. Physiol.">
        <title>Proteogenomic Insights into the Physiology of Marine, Sulfate-Reducing, Filamentous Desulfonema limicola and Desulfonema magnum.</title>
        <authorList>
            <person name="Schnaars V."/>
            <person name="Wohlbrand L."/>
            <person name="Scheve S."/>
            <person name="Hinrichs C."/>
            <person name="Reinhardt R."/>
            <person name="Rabus R."/>
        </authorList>
    </citation>
    <scope>NUCLEOTIDE SEQUENCE</scope>
    <source>
        <strain evidence="2">5ac10</strain>
    </source>
</reference>
<proteinExistence type="predicted"/>
<evidence type="ECO:0000313" key="3">
    <source>
        <dbReference type="Proteomes" id="UP000663720"/>
    </source>
</evidence>
<dbReference type="Gene3D" id="3.40.50.10420">
    <property type="entry name" value="NagB/RpiA/CoA transferase-like"/>
    <property type="match status" value="1"/>
</dbReference>
<dbReference type="PANTHER" id="PTHR36179:SF2">
    <property type="entry name" value="LUD DOMAIN-CONTAINING PROTEIN"/>
    <property type="match status" value="1"/>
</dbReference>
<organism evidence="2 3">
    <name type="scientific">Desulfonema limicola</name>
    <dbReference type="NCBI Taxonomy" id="45656"/>
    <lineage>
        <taxon>Bacteria</taxon>
        <taxon>Pseudomonadati</taxon>
        <taxon>Thermodesulfobacteriota</taxon>
        <taxon>Desulfobacteria</taxon>
        <taxon>Desulfobacterales</taxon>
        <taxon>Desulfococcaceae</taxon>
        <taxon>Desulfonema</taxon>
    </lineage>
</organism>
<dbReference type="InterPro" id="IPR009501">
    <property type="entry name" value="UCP020269"/>
</dbReference>
<evidence type="ECO:0000259" key="1">
    <source>
        <dbReference type="Pfam" id="PF02589"/>
    </source>
</evidence>
<dbReference type="EMBL" id="CP061799">
    <property type="protein sequence ID" value="QTA81058.1"/>
    <property type="molecule type" value="Genomic_DNA"/>
</dbReference>
<gene>
    <name evidence="2" type="ORF">dnl_33820</name>
</gene>
<dbReference type="InterPro" id="IPR003741">
    <property type="entry name" value="LUD_dom"/>
</dbReference>